<dbReference type="Pfam" id="PF07166">
    <property type="entry name" value="DUF1398"/>
    <property type="match status" value="1"/>
</dbReference>
<dbReference type="Proteomes" id="UP000220828">
    <property type="component" value="Unassembled WGS sequence"/>
</dbReference>
<comment type="caution">
    <text evidence="1">The sequence shown here is derived from an EMBL/GenBank/DDBJ whole genome shotgun (WGS) entry which is preliminary data.</text>
</comment>
<dbReference type="OrthoDB" id="1550456at2"/>
<dbReference type="Gene3D" id="3.30.1810.10">
    <property type="entry name" value="YdfO-like"/>
    <property type="match status" value="1"/>
</dbReference>
<dbReference type="InterPro" id="IPR009833">
    <property type="entry name" value="DUF1398"/>
</dbReference>
<gene>
    <name evidence="1" type="ORF">B0A77_04035</name>
</gene>
<evidence type="ECO:0000313" key="2">
    <source>
        <dbReference type="Proteomes" id="UP000220828"/>
    </source>
</evidence>
<evidence type="ECO:0000313" key="1">
    <source>
        <dbReference type="EMBL" id="PDS25810.1"/>
    </source>
</evidence>
<name>A0A2H3KTF8_9FLAO</name>
<protein>
    <submittedName>
        <fullName evidence="1">Phage envelope protein</fullName>
    </submittedName>
</protein>
<dbReference type="EMBL" id="PCMW01000023">
    <property type="protein sequence ID" value="PDS25810.1"/>
    <property type="molecule type" value="Genomic_DNA"/>
</dbReference>
<dbReference type="InterPro" id="IPR036696">
    <property type="entry name" value="YdfO-like_sf"/>
</dbReference>
<reference evidence="1 2" key="1">
    <citation type="submission" date="2017-09" db="EMBL/GenBank/DDBJ databases">
        <title>Whole genomes of Flavobacteriaceae.</title>
        <authorList>
            <person name="Stine C."/>
            <person name="Li C."/>
            <person name="Tadesse D."/>
        </authorList>
    </citation>
    <scope>NUCLEOTIDE SEQUENCE [LARGE SCALE GENOMIC DNA]</scope>
    <source>
        <strain evidence="1 2">ATCC 35036</strain>
    </source>
</reference>
<dbReference type="AlphaFoldDB" id="A0A2H3KTF8"/>
<dbReference type="RefSeq" id="WP_097553615.1">
    <property type="nucleotide sequence ID" value="NZ_PCMW01000023.1"/>
</dbReference>
<sequence>MFTLDQIIAAHQEVKSAADFPFLMQNLFNIGVKSFETFVANGQTIYTGVAGFQLKTAPLYEALLVNQTTDSQLFMPKLKDHQQQKTDFPTFCSDCAKTGIAKWEVCLEQWTCTYFDSQGHNVLIENIPN</sequence>
<dbReference type="SUPFAM" id="SSF160419">
    <property type="entry name" value="YdfO-like"/>
    <property type="match status" value="1"/>
</dbReference>
<keyword evidence="1" id="KW-0261">Viral envelope protein</keyword>
<proteinExistence type="predicted"/>
<organism evidence="1 2">
    <name type="scientific">Flavobacterium branchiophilum</name>
    <dbReference type="NCBI Taxonomy" id="55197"/>
    <lineage>
        <taxon>Bacteria</taxon>
        <taxon>Pseudomonadati</taxon>
        <taxon>Bacteroidota</taxon>
        <taxon>Flavobacteriia</taxon>
        <taxon>Flavobacteriales</taxon>
        <taxon>Flavobacteriaceae</taxon>
        <taxon>Flavobacterium</taxon>
    </lineage>
</organism>
<accession>A0A2H3KTF8</accession>
<keyword evidence="1" id="KW-0946">Virion</keyword>